<dbReference type="Pfam" id="PF04020">
    <property type="entry name" value="Phage_holin_4_2"/>
    <property type="match status" value="1"/>
</dbReference>
<gene>
    <name evidence="2" type="ORF">HNQ80_000093</name>
</gene>
<dbReference type="InterPro" id="IPR007165">
    <property type="entry name" value="Phage_holin_4_2"/>
</dbReference>
<dbReference type="AlphaFoldDB" id="A0A841KJI1"/>
<reference evidence="2 3" key="1">
    <citation type="submission" date="2020-08" db="EMBL/GenBank/DDBJ databases">
        <title>Genomic Encyclopedia of Type Strains, Phase IV (KMG-IV): sequencing the most valuable type-strain genomes for metagenomic binning, comparative biology and taxonomic classification.</title>
        <authorList>
            <person name="Goeker M."/>
        </authorList>
    </citation>
    <scope>NUCLEOTIDE SEQUENCE [LARGE SCALE GENOMIC DNA]</scope>
    <source>
        <strain evidence="2 3">DSM 103526</strain>
    </source>
</reference>
<accession>A0A841KJI1</accession>
<comment type="caution">
    <text evidence="2">The sequence shown here is derived from an EMBL/GenBank/DDBJ whole genome shotgun (WGS) entry which is preliminary data.</text>
</comment>
<feature type="transmembrane region" description="Helical" evidence="1">
    <location>
        <begin position="98"/>
        <end position="115"/>
    </location>
</feature>
<proteinExistence type="predicted"/>
<name>A0A841KJI1_9FIRM</name>
<feature type="transmembrane region" description="Helical" evidence="1">
    <location>
        <begin position="70"/>
        <end position="92"/>
    </location>
</feature>
<evidence type="ECO:0000313" key="2">
    <source>
        <dbReference type="EMBL" id="MBB6214024.1"/>
    </source>
</evidence>
<dbReference type="PANTHER" id="PTHR37309:SF1">
    <property type="entry name" value="SLR0284 PROTEIN"/>
    <property type="match status" value="1"/>
</dbReference>
<evidence type="ECO:0000256" key="1">
    <source>
        <dbReference type="SAM" id="Phobius"/>
    </source>
</evidence>
<protein>
    <submittedName>
        <fullName evidence="2">Uncharacterized membrane protein YvlD (DUF360 family)</fullName>
    </submittedName>
</protein>
<dbReference type="RefSeq" id="WP_184307068.1">
    <property type="nucleotide sequence ID" value="NZ_JACHEN010000001.1"/>
</dbReference>
<keyword evidence="1" id="KW-0472">Membrane</keyword>
<evidence type="ECO:0000313" key="3">
    <source>
        <dbReference type="Proteomes" id="UP000579281"/>
    </source>
</evidence>
<feature type="transmembrane region" description="Helical" evidence="1">
    <location>
        <begin position="39"/>
        <end position="58"/>
    </location>
</feature>
<dbReference type="Proteomes" id="UP000579281">
    <property type="component" value="Unassembled WGS sequence"/>
</dbReference>
<feature type="transmembrane region" description="Helical" evidence="1">
    <location>
        <begin position="12"/>
        <end position="33"/>
    </location>
</feature>
<keyword evidence="1" id="KW-1133">Transmembrane helix</keyword>
<dbReference type="PANTHER" id="PTHR37309">
    <property type="entry name" value="SLR0284 PROTEIN"/>
    <property type="match status" value="1"/>
</dbReference>
<dbReference type="EMBL" id="JACHEN010000001">
    <property type="protein sequence ID" value="MBB6214024.1"/>
    <property type="molecule type" value="Genomic_DNA"/>
</dbReference>
<organism evidence="2 3">
    <name type="scientific">Anaerosolibacter carboniphilus</name>
    <dbReference type="NCBI Taxonomy" id="1417629"/>
    <lineage>
        <taxon>Bacteria</taxon>
        <taxon>Bacillati</taxon>
        <taxon>Bacillota</taxon>
        <taxon>Clostridia</taxon>
        <taxon>Peptostreptococcales</taxon>
        <taxon>Thermotaleaceae</taxon>
        <taxon>Anaerosolibacter</taxon>
    </lineage>
</organism>
<sequence>MVEKRTEEGRLNIGQMLVRILVSMIVLAVVAFFTPYFSIRGFVPLLLAAVVIGVLDYLIERFTGFDATPFGRGVTGFIVAAIIIYLTGYLVAGVTVSFLGAILAALAIGIVNMIIPGRSVM</sequence>
<keyword evidence="3" id="KW-1185">Reference proteome</keyword>
<keyword evidence="1" id="KW-0812">Transmembrane</keyword>